<keyword evidence="5" id="KW-1185">Reference proteome</keyword>
<keyword evidence="4" id="KW-0808">Transferase</keyword>
<dbReference type="Pfam" id="PF22640">
    <property type="entry name" value="ManC_GMP_beta-helix"/>
    <property type="match status" value="1"/>
</dbReference>
<dbReference type="PANTHER" id="PTHR46390">
    <property type="entry name" value="MANNOSE-1-PHOSPHATE GUANYLYLTRANSFERASE"/>
    <property type="match status" value="1"/>
</dbReference>
<organism evidence="4 5">
    <name type="scientific">Cellulomonas hominis</name>
    <dbReference type="NCBI Taxonomy" id="156981"/>
    <lineage>
        <taxon>Bacteria</taxon>
        <taxon>Bacillati</taxon>
        <taxon>Actinomycetota</taxon>
        <taxon>Actinomycetes</taxon>
        <taxon>Micrococcales</taxon>
        <taxon>Cellulomonadaceae</taxon>
        <taxon>Cellulomonas</taxon>
    </lineage>
</organism>
<dbReference type="CDD" id="cd02509">
    <property type="entry name" value="GDP-M1P_Guanylyltransferase"/>
    <property type="match status" value="1"/>
</dbReference>
<dbReference type="InterPro" id="IPR051161">
    <property type="entry name" value="Mannose-6P_isomerase_type2"/>
</dbReference>
<dbReference type="EMBL" id="BJVQ01000073">
    <property type="protein sequence ID" value="GEL48328.1"/>
    <property type="molecule type" value="Genomic_DNA"/>
</dbReference>
<protein>
    <submittedName>
        <fullName evidence="4">Mannose-1-phosphate guanyltransferase</fullName>
    </submittedName>
</protein>
<dbReference type="InterPro" id="IPR005835">
    <property type="entry name" value="NTP_transferase_dom"/>
</dbReference>
<dbReference type="Pfam" id="PF00483">
    <property type="entry name" value="NTP_transferase"/>
    <property type="match status" value="1"/>
</dbReference>
<reference evidence="4 5" key="1">
    <citation type="submission" date="2019-07" db="EMBL/GenBank/DDBJ databases">
        <title>Whole genome shotgun sequence of Cellulomonas hominis NBRC 16055.</title>
        <authorList>
            <person name="Hosoyama A."/>
            <person name="Uohara A."/>
            <person name="Ohji S."/>
            <person name="Ichikawa N."/>
        </authorList>
    </citation>
    <scope>NUCLEOTIDE SEQUENCE [LARGE SCALE GENOMIC DNA]</scope>
    <source>
        <strain evidence="4 5">NBRC 16055</strain>
    </source>
</reference>
<evidence type="ECO:0000259" key="3">
    <source>
        <dbReference type="Pfam" id="PF22640"/>
    </source>
</evidence>
<dbReference type="InterPro" id="IPR029044">
    <property type="entry name" value="Nucleotide-diphossugar_trans"/>
</dbReference>
<dbReference type="GO" id="GO:0004475">
    <property type="term" value="F:mannose-1-phosphate guanylyltransferase (GTP) activity"/>
    <property type="evidence" value="ECO:0007669"/>
    <property type="project" value="InterPro"/>
</dbReference>
<accession>A0A511FKG8</accession>
<dbReference type="PANTHER" id="PTHR46390:SF1">
    <property type="entry name" value="MANNOSE-1-PHOSPHATE GUANYLYLTRANSFERASE"/>
    <property type="match status" value="1"/>
</dbReference>
<feature type="domain" description="Nucleotidyl transferase" evidence="2">
    <location>
        <begin position="68"/>
        <end position="349"/>
    </location>
</feature>
<dbReference type="GO" id="GO:0009298">
    <property type="term" value="P:GDP-mannose biosynthetic process"/>
    <property type="evidence" value="ECO:0007669"/>
    <property type="project" value="TreeGrafter"/>
</dbReference>
<dbReference type="Proteomes" id="UP000321723">
    <property type="component" value="Unassembled WGS sequence"/>
</dbReference>
<dbReference type="SUPFAM" id="SSF159283">
    <property type="entry name" value="Guanosine diphospho-D-mannose pyrophosphorylase/mannose-6-phosphate isomerase linker domain"/>
    <property type="match status" value="1"/>
</dbReference>
<dbReference type="Gene3D" id="3.90.550.10">
    <property type="entry name" value="Spore Coat Polysaccharide Biosynthesis Protein SpsA, Chain A"/>
    <property type="match status" value="1"/>
</dbReference>
<feature type="region of interest" description="Disordered" evidence="1">
    <location>
        <begin position="1"/>
        <end position="44"/>
    </location>
</feature>
<feature type="domain" description="MannoseP isomerase/GMP-like beta-helix" evidence="3">
    <location>
        <begin position="379"/>
        <end position="419"/>
    </location>
</feature>
<proteinExistence type="predicted"/>
<dbReference type="InterPro" id="IPR054566">
    <property type="entry name" value="ManC/GMP-like_b-helix"/>
</dbReference>
<evidence type="ECO:0000256" key="1">
    <source>
        <dbReference type="SAM" id="MobiDB-lite"/>
    </source>
</evidence>
<evidence type="ECO:0000259" key="2">
    <source>
        <dbReference type="Pfam" id="PF00483"/>
    </source>
</evidence>
<evidence type="ECO:0000313" key="4">
    <source>
        <dbReference type="EMBL" id="GEL48328.1"/>
    </source>
</evidence>
<evidence type="ECO:0000313" key="5">
    <source>
        <dbReference type="Proteomes" id="UP000321723"/>
    </source>
</evidence>
<gene>
    <name evidence="4" type="ORF">CHO01_34440</name>
</gene>
<comment type="caution">
    <text evidence="4">The sequence shown here is derived from an EMBL/GenBank/DDBJ whole genome shotgun (WGS) entry which is preliminary data.</text>
</comment>
<dbReference type="SUPFAM" id="SSF53448">
    <property type="entry name" value="Nucleotide-diphospho-sugar transferases"/>
    <property type="match status" value="1"/>
</dbReference>
<dbReference type="AlphaFoldDB" id="A0A511FKG8"/>
<sequence length="431" mass="44363">MVRSPARWEGTDPADCDQAHTATWTEVPGSRAGSVGNRRYPRRRVRTDTLTGMSAAATAPSAIPGFHAVVPAGGAGTRLWPLSRQGAPKFLHDLTGTGRTLLQGTVDRLLPLTGPEGVLVVTGVRHAPAVAAQLPELGADQIIAEPSPRDSMAAIGLAAAVLAERHGPDAVLGSFAADHVITDLDGFWAAVTEGVAAARAGYVVTIGITATEPSTAFGYVRSADPLGVADAPSARHVAGFTEKPDAETAAAYLATGEYRWNAGMFLVQAGVLLDHLAQQLPPLAAGLRTIAAAWDDPERRDAVLAEVWPGLTKIAIDHAIAEPVAAAGGVAVVPGAFTWDDVGDFASLGTLLPTVDADGARTLGDDALVLRLSAPGALVVPAAGRTVTVLGVPDAVVVDTPDALLVTTTAHAQAVKQSVDGWRDRGRDDLL</sequence>
<name>A0A511FKG8_9CELL</name>
<dbReference type="InterPro" id="IPR049577">
    <property type="entry name" value="GMPP_N"/>
</dbReference>